<keyword evidence="3" id="KW-1185">Reference proteome</keyword>
<evidence type="ECO:0000313" key="2">
    <source>
        <dbReference type="EMBL" id="KAK8035871.1"/>
    </source>
</evidence>
<accession>A0ABR1SPV1</accession>
<protein>
    <submittedName>
        <fullName evidence="2">Uncharacterized protein</fullName>
    </submittedName>
</protein>
<reference evidence="2 3" key="1">
    <citation type="submission" date="2023-01" db="EMBL/GenBank/DDBJ databases">
        <title>Analysis of 21 Apiospora genomes using comparative genomics revels a genus with tremendous synthesis potential of carbohydrate active enzymes and secondary metabolites.</title>
        <authorList>
            <person name="Sorensen T."/>
        </authorList>
    </citation>
    <scope>NUCLEOTIDE SEQUENCE [LARGE SCALE GENOMIC DNA]</scope>
    <source>
        <strain evidence="2 3">CBS 20057</strain>
    </source>
</reference>
<feature type="region of interest" description="Disordered" evidence="1">
    <location>
        <begin position="1"/>
        <end position="26"/>
    </location>
</feature>
<organism evidence="2 3">
    <name type="scientific">Apiospora marii</name>
    <dbReference type="NCBI Taxonomy" id="335849"/>
    <lineage>
        <taxon>Eukaryota</taxon>
        <taxon>Fungi</taxon>
        <taxon>Dikarya</taxon>
        <taxon>Ascomycota</taxon>
        <taxon>Pezizomycotina</taxon>
        <taxon>Sordariomycetes</taxon>
        <taxon>Xylariomycetidae</taxon>
        <taxon>Amphisphaeriales</taxon>
        <taxon>Apiosporaceae</taxon>
        <taxon>Apiospora</taxon>
    </lineage>
</organism>
<name>A0ABR1SPV1_9PEZI</name>
<dbReference type="Proteomes" id="UP001396898">
    <property type="component" value="Unassembled WGS sequence"/>
</dbReference>
<sequence length="170" mass="19543">MPPRKSAPRESLSDADAEETAFDIDSLAPPAMNDAAMEVMQHIAGMRSDFADIQKRKQQEHAEKLVEVEKRYAKRAEEDKYKQETHVRELLERLDQALQKKMACEEAMMQVVNSVQHDTEVFQVAISSIYEERIQQCEEGVAMADQVQEDGIPLIPGERRQRARIEKLME</sequence>
<comment type="caution">
    <text evidence="2">The sequence shown here is derived from an EMBL/GenBank/DDBJ whole genome shotgun (WGS) entry which is preliminary data.</text>
</comment>
<proteinExistence type="predicted"/>
<feature type="compositionally biased region" description="Acidic residues" evidence="1">
    <location>
        <begin position="13"/>
        <end position="22"/>
    </location>
</feature>
<evidence type="ECO:0000313" key="3">
    <source>
        <dbReference type="Proteomes" id="UP001396898"/>
    </source>
</evidence>
<gene>
    <name evidence="2" type="ORF">PG991_001944</name>
</gene>
<dbReference type="EMBL" id="JAQQWI010000005">
    <property type="protein sequence ID" value="KAK8035871.1"/>
    <property type="molecule type" value="Genomic_DNA"/>
</dbReference>
<evidence type="ECO:0000256" key="1">
    <source>
        <dbReference type="SAM" id="MobiDB-lite"/>
    </source>
</evidence>